<reference evidence="1" key="2">
    <citation type="submission" date="2016-10" db="EMBL/GenBank/DDBJ databases">
        <authorList>
            <person name="de Groot N.N."/>
        </authorList>
    </citation>
    <scope>NUCLEOTIDE SEQUENCE [LARGE SCALE GENOMIC DNA]</scope>
    <source>
        <strain evidence="1">CCBAU85039</strain>
    </source>
</reference>
<dbReference type="PANTHER" id="PTHR34822:SF1">
    <property type="entry name" value="GRPB FAMILY PROTEIN"/>
    <property type="match status" value="1"/>
</dbReference>
<keyword evidence="1" id="KW-0418">Kinase</keyword>
<gene>
    <name evidence="1" type="ORF">RTCCBAU85039_1414</name>
    <name evidence="2" type="ORF">SAMN05216228_1004224</name>
</gene>
<evidence type="ECO:0000313" key="4">
    <source>
        <dbReference type="Proteomes" id="UP000198939"/>
    </source>
</evidence>
<dbReference type="EMBL" id="FOCV01000004">
    <property type="protein sequence ID" value="SEN42718.1"/>
    <property type="molecule type" value="Genomic_DNA"/>
</dbReference>
<dbReference type="InterPro" id="IPR043519">
    <property type="entry name" value="NT_sf"/>
</dbReference>
<evidence type="ECO:0000313" key="3">
    <source>
        <dbReference type="Proteomes" id="UP000183063"/>
    </source>
</evidence>
<dbReference type="Pfam" id="PF04229">
    <property type="entry name" value="GrpB"/>
    <property type="match status" value="1"/>
</dbReference>
<evidence type="ECO:0000313" key="2">
    <source>
        <dbReference type="EMBL" id="SEN42718.1"/>
    </source>
</evidence>
<organism evidence="1 3">
    <name type="scientific">Rhizobium tibeticum</name>
    <dbReference type="NCBI Taxonomy" id="501024"/>
    <lineage>
        <taxon>Bacteria</taxon>
        <taxon>Pseudomonadati</taxon>
        <taxon>Pseudomonadota</taxon>
        <taxon>Alphaproteobacteria</taxon>
        <taxon>Hyphomicrobiales</taxon>
        <taxon>Rhizobiaceae</taxon>
        <taxon>Rhizobium/Agrobacterium group</taxon>
        <taxon>Rhizobium</taxon>
    </lineage>
</organism>
<dbReference type="EMBL" id="FNXB01000006">
    <property type="protein sequence ID" value="SEH61364.1"/>
    <property type="molecule type" value="Genomic_DNA"/>
</dbReference>
<dbReference type="InterPro" id="IPR007344">
    <property type="entry name" value="GrpB/CoaE"/>
</dbReference>
<dbReference type="Proteomes" id="UP000183063">
    <property type="component" value="Unassembled WGS sequence"/>
</dbReference>
<name>A0A1H8GHE1_9HYPH</name>
<keyword evidence="1" id="KW-0808">Transferase</keyword>
<dbReference type="PANTHER" id="PTHR34822">
    <property type="entry name" value="GRPB DOMAIN PROTEIN (AFU_ORTHOLOGUE AFUA_1G01530)"/>
    <property type="match status" value="1"/>
</dbReference>
<dbReference type="GO" id="GO:0016301">
    <property type="term" value="F:kinase activity"/>
    <property type="evidence" value="ECO:0007669"/>
    <property type="project" value="UniProtKB-KW"/>
</dbReference>
<dbReference type="OrthoDB" id="9799092at2"/>
<reference evidence="2 4" key="1">
    <citation type="submission" date="2016-10" db="EMBL/GenBank/DDBJ databases">
        <authorList>
            <person name="Varghese N."/>
            <person name="Submissions S."/>
        </authorList>
    </citation>
    <scope>NUCLEOTIDE SEQUENCE [LARGE SCALE GENOMIC DNA]</scope>
    <source>
        <strain evidence="2 4">CGMCC 1.7071</strain>
    </source>
</reference>
<accession>A0A1H8GHE1</accession>
<keyword evidence="4" id="KW-1185">Reference proteome</keyword>
<protein>
    <submittedName>
        <fullName evidence="1">Dephospho-CoA kinase/protein folding accessory domain-containing protein</fullName>
    </submittedName>
    <submittedName>
        <fullName evidence="2">GrpB domain, predicted nucleotidyltransferase, UPF0157 family</fullName>
    </submittedName>
</protein>
<dbReference type="AlphaFoldDB" id="A0A1H8GHE1"/>
<dbReference type="RefSeq" id="WP_072372455.1">
    <property type="nucleotide sequence ID" value="NZ_FNXB01000006.1"/>
</dbReference>
<dbReference type="STRING" id="501024.RTCCBAU85039_1414"/>
<dbReference type="Gene3D" id="3.30.460.10">
    <property type="entry name" value="Beta Polymerase, domain 2"/>
    <property type="match status" value="1"/>
</dbReference>
<dbReference type="SUPFAM" id="SSF81301">
    <property type="entry name" value="Nucleotidyltransferase"/>
    <property type="match status" value="1"/>
</dbReference>
<reference evidence="3" key="3">
    <citation type="submission" date="2016-10" db="EMBL/GenBank/DDBJ databases">
        <authorList>
            <person name="Wibberg D."/>
        </authorList>
    </citation>
    <scope>NUCLEOTIDE SEQUENCE [LARGE SCALE GENOMIC DNA]</scope>
</reference>
<sequence>MRDDASYGLGLKNMTVSLAEPNTLWQQAYANEAHAIRQALGDIAISIQHVGSTAIPGIKAKPIIDILVGVKHLDDGLCCIGPMEAIGYDYAGDNIVPDDHIFGRGIKNESRTHLVHVVEYRGDNWKRMIAFRDALRGDARLARAYEQLKVGLAGEHAESRAQYTRAKQAFIDEVVVASGLGQ</sequence>
<proteinExistence type="predicted"/>
<dbReference type="Proteomes" id="UP000198939">
    <property type="component" value="Unassembled WGS sequence"/>
</dbReference>
<evidence type="ECO:0000313" key="1">
    <source>
        <dbReference type="EMBL" id="SEH61364.1"/>
    </source>
</evidence>